<keyword evidence="3" id="KW-0804">Transcription</keyword>
<dbReference type="OrthoDB" id="1904211at2"/>
<proteinExistence type="predicted"/>
<gene>
    <name evidence="5" type="ORF">BN997_01889</name>
</gene>
<evidence type="ECO:0000259" key="4">
    <source>
        <dbReference type="PROSITE" id="PS50995"/>
    </source>
</evidence>
<dbReference type="SMART" id="SM00347">
    <property type="entry name" value="HTH_MARR"/>
    <property type="match status" value="1"/>
</dbReference>
<dbReference type="InterPro" id="IPR000835">
    <property type="entry name" value="HTH_MarR-typ"/>
</dbReference>
<sequence>MEGLFRHYIRTHRLLMKHLNDLLEKYQLSYSLWQVIVYLKDSGTSTLVDISNYYQVEKPGITRRVRRLQESGLIKEVPSTNRREKIIELTSEGKRVYQVCREEITALEHSISEGLTEEEKQIAFQFLMKIQDNILSKEGFRSE</sequence>
<dbReference type="Proteomes" id="UP000040453">
    <property type="component" value="Unassembled WGS sequence"/>
</dbReference>
<dbReference type="InterPro" id="IPR036388">
    <property type="entry name" value="WH-like_DNA-bd_sf"/>
</dbReference>
<dbReference type="STRING" id="545501.BN997_01889"/>
<dbReference type="PANTHER" id="PTHR42756:SF1">
    <property type="entry name" value="TRANSCRIPTIONAL REPRESSOR OF EMRAB OPERON"/>
    <property type="match status" value="1"/>
</dbReference>
<evidence type="ECO:0000256" key="3">
    <source>
        <dbReference type="ARBA" id="ARBA00023163"/>
    </source>
</evidence>
<dbReference type="RefSeq" id="WP_042531576.1">
    <property type="nucleotide sequence ID" value="NZ_CDGG01000001.1"/>
</dbReference>
<dbReference type="Gene3D" id="1.10.10.10">
    <property type="entry name" value="Winged helix-like DNA-binding domain superfamily/Winged helix DNA-binding domain"/>
    <property type="match status" value="1"/>
</dbReference>
<organism evidence="5 6">
    <name type="scientific">Oceanobacillus oncorhynchi</name>
    <dbReference type="NCBI Taxonomy" id="545501"/>
    <lineage>
        <taxon>Bacteria</taxon>
        <taxon>Bacillati</taxon>
        <taxon>Bacillota</taxon>
        <taxon>Bacilli</taxon>
        <taxon>Bacillales</taxon>
        <taxon>Bacillaceae</taxon>
        <taxon>Oceanobacillus</taxon>
    </lineage>
</organism>
<feature type="domain" description="HTH marR-type" evidence="4">
    <location>
        <begin position="1"/>
        <end position="132"/>
    </location>
</feature>
<dbReference type="PANTHER" id="PTHR42756">
    <property type="entry name" value="TRANSCRIPTIONAL REGULATOR, MARR"/>
    <property type="match status" value="1"/>
</dbReference>
<protein>
    <submittedName>
        <fullName evidence="5">Putative HTH-type transcriptional regulator</fullName>
    </submittedName>
</protein>
<evidence type="ECO:0000256" key="2">
    <source>
        <dbReference type="ARBA" id="ARBA00023125"/>
    </source>
</evidence>
<evidence type="ECO:0000313" key="6">
    <source>
        <dbReference type="Proteomes" id="UP000040453"/>
    </source>
</evidence>
<dbReference type="GO" id="GO:0003677">
    <property type="term" value="F:DNA binding"/>
    <property type="evidence" value="ECO:0007669"/>
    <property type="project" value="UniProtKB-KW"/>
</dbReference>
<keyword evidence="2" id="KW-0238">DNA-binding</keyword>
<keyword evidence="6" id="KW-1185">Reference proteome</keyword>
<dbReference type="PROSITE" id="PS50995">
    <property type="entry name" value="HTH_MARR_2"/>
    <property type="match status" value="1"/>
</dbReference>
<reference evidence="5 6" key="1">
    <citation type="submission" date="2014-11" db="EMBL/GenBank/DDBJ databases">
        <authorList>
            <person name="Urmite Genomes Urmite Genomes"/>
        </authorList>
    </citation>
    <scope>NUCLEOTIDE SEQUENCE [LARGE SCALE GENOMIC DNA]</scope>
    <source>
        <strain evidence="5 6">Oc5</strain>
    </source>
</reference>
<dbReference type="InterPro" id="IPR036390">
    <property type="entry name" value="WH_DNA-bd_sf"/>
</dbReference>
<evidence type="ECO:0000256" key="1">
    <source>
        <dbReference type="ARBA" id="ARBA00023015"/>
    </source>
</evidence>
<dbReference type="AlphaFoldDB" id="A0A0A1MQM5"/>
<evidence type="ECO:0000313" key="5">
    <source>
        <dbReference type="EMBL" id="CEI82034.1"/>
    </source>
</evidence>
<accession>A0A0A1MQM5</accession>
<name>A0A0A1MQM5_9BACI</name>
<dbReference type="EMBL" id="CDGG01000001">
    <property type="protein sequence ID" value="CEI82034.1"/>
    <property type="molecule type" value="Genomic_DNA"/>
</dbReference>
<dbReference type="Pfam" id="PF13463">
    <property type="entry name" value="HTH_27"/>
    <property type="match status" value="1"/>
</dbReference>
<dbReference type="SUPFAM" id="SSF46785">
    <property type="entry name" value="Winged helix' DNA-binding domain"/>
    <property type="match status" value="1"/>
</dbReference>
<keyword evidence="1" id="KW-0805">Transcription regulation</keyword>
<dbReference type="GO" id="GO:0003700">
    <property type="term" value="F:DNA-binding transcription factor activity"/>
    <property type="evidence" value="ECO:0007669"/>
    <property type="project" value="InterPro"/>
</dbReference>